<dbReference type="AlphaFoldDB" id="A0A1B3BDX0"/>
<organism evidence="1 2">
    <name type="scientific">Kangiella sediminilitoris</name>
    <dbReference type="NCBI Taxonomy" id="1144748"/>
    <lineage>
        <taxon>Bacteria</taxon>
        <taxon>Pseudomonadati</taxon>
        <taxon>Pseudomonadota</taxon>
        <taxon>Gammaproteobacteria</taxon>
        <taxon>Kangiellales</taxon>
        <taxon>Kangiellaceae</taxon>
        <taxon>Kangiella</taxon>
    </lineage>
</organism>
<keyword evidence="2" id="KW-1185">Reference proteome</keyword>
<gene>
    <name evidence="1" type="ORF">KS2013_2259</name>
</gene>
<dbReference type="EMBL" id="CP012418">
    <property type="protein sequence ID" value="AOE50963.1"/>
    <property type="molecule type" value="Genomic_DNA"/>
</dbReference>
<dbReference type="Proteomes" id="UP000094147">
    <property type="component" value="Chromosome"/>
</dbReference>
<dbReference type="KEGG" id="ksd:KS2013_2259"/>
<evidence type="ECO:0000313" key="2">
    <source>
        <dbReference type="Proteomes" id="UP000094147"/>
    </source>
</evidence>
<sequence length="144" mass="16188">MQEYETTDGELEEISRNYFAECSETQDVYYFGEEVDIYDDGEIVSHEGAWRAGQNEAQPGIIFPGGAFILGARYYQEIAPDVALDRAEHTGSDLDFSVPAGDYSSCVEITETTSLEKHEESIKYYCHGVGLVFDDDLELVLIFE</sequence>
<protein>
    <submittedName>
        <fullName evidence="1">Uncharacterized protein</fullName>
    </submittedName>
</protein>
<proteinExistence type="predicted"/>
<accession>A0A1B3BDX0</accession>
<evidence type="ECO:0000313" key="1">
    <source>
        <dbReference type="EMBL" id="AOE50963.1"/>
    </source>
</evidence>
<reference evidence="2" key="1">
    <citation type="submission" date="2015-08" db="EMBL/GenBank/DDBJ databases">
        <authorList>
            <person name="Kim K.M."/>
        </authorList>
    </citation>
    <scope>NUCLEOTIDE SEQUENCE [LARGE SCALE GENOMIC DNA]</scope>
    <source>
        <strain evidence="2">KCTC 23892</strain>
    </source>
</reference>
<name>A0A1B3BDX0_9GAMM</name>